<name>A0AAW9K774_CLOPF</name>
<sequence>MYYNNLNRQQDDDDLKFMPLNIKEPFLDKDSNWFPIVNMTSPNIGGMTNNFMLGFATPMANGNIDDNLLKTIEYTPNIKYSYTDEDGLNTYYTNNTSNNMNGRNNNLNNTLNNMSESSYNQNDLQGSIDGYMSNTMLS</sequence>
<comment type="caution">
    <text evidence="1">The sequence shown here is derived from an EMBL/GenBank/DDBJ whole genome shotgun (WGS) entry which is preliminary data.</text>
</comment>
<gene>
    <name evidence="1" type="ORF">GNF83_16830</name>
</gene>
<evidence type="ECO:0000313" key="2">
    <source>
        <dbReference type="Proteomes" id="UP001288944"/>
    </source>
</evidence>
<proteinExistence type="predicted"/>
<reference evidence="1" key="1">
    <citation type="submission" date="2019-11" db="EMBL/GenBank/DDBJ databases">
        <title>Characterization of Clostridium perfringens isolates from swine manure treated agricultural soils.</title>
        <authorList>
            <person name="Wushke S.T."/>
        </authorList>
    </citation>
    <scope>NUCLEOTIDE SEQUENCE</scope>
    <source>
        <strain evidence="1">X62</strain>
    </source>
</reference>
<feature type="non-terminal residue" evidence="1">
    <location>
        <position position="138"/>
    </location>
</feature>
<organism evidence="1 2">
    <name type="scientific">Clostridium perfringens</name>
    <dbReference type="NCBI Taxonomy" id="1502"/>
    <lineage>
        <taxon>Bacteria</taxon>
        <taxon>Bacillati</taxon>
        <taxon>Bacillota</taxon>
        <taxon>Clostridia</taxon>
        <taxon>Eubacteriales</taxon>
        <taxon>Clostridiaceae</taxon>
        <taxon>Clostridium</taxon>
    </lineage>
</organism>
<dbReference type="Proteomes" id="UP001288944">
    <property type="component" value="Unassembled WGS sequence"/>
</dbReference>
<protein>
    <submittedName>
        <fullName evidence="1">Uncharacterized protein</fullName>
    </submittedName>
</protein>
<evidence type="ECO:0000313" key="1">
    <source>
        <dbReference type="EMBL" id="MDZ7542815.1"/>
    </source>
</evidence>
<dbReference type="EMBL" id="WNUR01000512">
    <property type="protein sequence ID" value="MDZ7542815.1"/>
    <property type="molecule type" value="Genomic_DNA"/>
</dbReference>
<dbReference type="AlphaFoldDB" id="A0AAW9K774"/>
<accession>A0AAW9K774</accession>